<feature type="signal peptide" evidence="1">
    <location>
        <begin position="1"/>
        <end position="19"/>
    </location>
</feature>
<comment type="caution">
    <text evidence="2">The sequence shown here is derived from an EMBL/GenBank/DDBJ whole genome shotgun (WGS) entry which is preliminary data.</text>
</comment>
<proteinExistence type="predicted"/>
<sequence length="112" mass="12087">MSRVLLLSILAAYIAAVWTLQCTPGICNDIDCAIEVEEGHKKPCNDDQVLTNRTFCGCCEICVTLVGEGNHCGVHIDLTQVPIPYKCKDGLQCVKDTAFSGVCVANNQLQAN</sequence>
<evidence type="ECO:0000256" key="1">
    <source>
        <dbReference type="SAM" id="SignalP"/>
    </source>
</evidence>
<name>A0AAD7Z8J9_DIPPU</name>
<evidence type="ECO:0000313" key="3">
    <source>
        <dbReference type="Proteomes" id="UP001233999"/>
    </source>
</evidence>
<dbReference type="Proteomes" id="UP001233999">
    <property type="component" value="Unassembled WGS sequence"/>
</dbReference>
<dbReference type="InterPro" id="IPR053741">
    <property type="entry name" value="Ser_Fungal_Prot_Inhib_sf"/>
</dbReference>
<dbReference type="Gene3D" id="2.10.80.20">
    <property type="match status" value="1"/>
</dbReference>
<gene>
    <name evidence="2" type="ORF">L9F63_007451</name>
</gene>
<evidence type="ECO:0000313" key="2">
    <source>
        <dbReference type="EMBL" id="KAJ9575692.1"/>
    </source>
</evidence>
<dbReference type="AlphaFoldDB" id="A0AAD7Z8J9"/>
<organism evidence="2 3">
    <name type="scientific">Diploptera punctata</name>
    <name type="common">Pacific beetle cockroach</name>
    <dbReference type="NCBI Taxonomy" id="6984"/>
    <lineage>
        <taxon>Eukaryota</taxon>
        <taxon>Metazoa</taxon>
        <taxon>Ecdysozoa</taxon>
        <taxon>Arthropoda</taxon>
        <taxon>Hexapoda</taxon>
        <taxon>Insecta</taxon>
        <taxon>Pterygota</taxon>
        <taxon>Neoptera</taxon>
        <taxon>Polyneoptera</taxon>
        <taxon>Dictyoptera</taxon>
        <taxon>Blattodea</taxon>
        <taxon>Blaberoidea</taxon>
        <taxon>Blaberidae</taxon>
        <taxon>Diplopterinae</taxon>
        <taxon>Diploptera</taxon>
    </lineage>
</organism>
<reference evidence="2" key="2">
    <citation type="submission" date="2023-05" db="EMBL/GenBank/DDBJ databases">
        <authorList>
            <person name="Fouks B."/>
        </authorList>
    </citation>
    <scope>NUCLEOTIDE SEQUENCE</scope>
    <source>
        <strain evidence="2">Stay&amp;Tobe</strain>
        <tissue evidence="2">Testes</tissue>
    </source>
</reference>
<dbReference type="EMBL" id="JASPKZ010009823">
    <property type="protein sequence ID" value="KAJ9575692.1"/>
    <property type="molecule type" value="Genomic_DNA"/>
</dbReference>
<keyword evidence="1" id="KW-0732">Signal</keyword>
<reference evidence="2" key="1">
    <citation type="journal article" date="2023" name="IScience">
        <title>Live-bearing cockroach genome reveals convergent evolutionary mechanisms linked to viviparity in insects and beyond.</title>
        <authorList>
            <person name="Fouks B."/>
            <person name="Harrison M.C."/>
            <person name="Mikhailova A.A."/>
            <person name="Marchal E."/>
            <person name="English S."/>
            <person name="Carruthers M."/>
            <person name="Jennings E.C."/>
            <person name="Chiamaka E.L."/>
            <person name="Frigard R.A."/>
            <person name="Pippel M."/>
            <person name="Attardo G.M."/>
            <person name="Benoit J.B."/>
            <person name="Bornberg-Bauer E."/>
            <person name="Tobe S.S."/>
        </authorList>
    </citation>
    <scope>NUCLEOTIDE SEQUENCE</scope>
    <source>
        <strain evidence="2">Stay&amp;Tobe</strain>
    </source>
</reference>
<keyword evidence="3" id="KW-1185">Reference proteome</keyword>
<protein>
    <submittedName>
        <fullName evidence="2">Uncharacterized protein</fullName>
    </submittedName>
</protein>
<feature type="chain" id="PRO_5042060252" evidence="1">
    <location>
        <begin position="20"/>
        <end position="112"/>
    </location>
</feature>
<accession>A0AAD7Z8J9</accession>